<reference evidence="1" key="1">
    <citation type="submission" date="2021-06" db="EMBL/GenBank/DDBJ databases">
        <authorList>
            <person name="Kallberg Y."/>
            <person name="Tangrot J."/>
            <person name="Rosling A."/>
        </authorList>
    </citation>
    <scope>NUCLEOTIDE SEQUENCE</scope>
    <source>
        <strain evidence="1">FL130A</strain>
    </source>
</reference>
<dbReference type="Proteomes" id="UP000789508">
    <property type="component" value="Unassembled WGS sequence"/>
</dbReference>
<name>A0A9N9DEF0_9GLOM</name>
<evidence type="ECO:0000313" key="1">
    <source>
        <dbReference type="EMBL" id="CAG8635926.1"/>
    </source>
</evidence>
<comment type="caution">
    <text evidence="1">The sequence shown here is derived from an EMBL/GenBank/DDBJ whole genome shotgun (WGS) entry which is preliminary data.</text>
</comment>
<proteinExistence type="predicted"/>
<dbReference type="EMBL" id="CAJVPS010007547">
    <property type="protein sequence ID" value="CAG8635926.1"/>
    <property type="molecule type" value="Genomic_DNA"/>
</dbReference>
<accession>A0A9N9DEF0</accession>
<dbReference type="OrthoDB" id="2407621at2759"/>
<organism evidence="1 2">
    <name type="scientific">Ambispora leptoticha</name>
    <dbReference type="NCBI Taxonomy" id="144679"/>
    <lineage>
        <taxon>Eukaryota</taxon>
        <taxon>Fungi</taxon>
        <taxon>Fungi incertae sedis</taxon>
        <taxon>Mucoromycota</taxon>
        <taxon>Glomeromycotina</taxon>
        <taxon>Glomeromycetes</taxon>
        <taxon>Archaeosporales</taxon>
        <taxon>Ambisporaceae</taxon>
        <taxon>Ambispora</taxon>
    </lineage>
</organism>
<dbReference type="AlphaFoldDB" id="A0A9N9DEF0"/>
<keyword evidence="2" id="KW-1185">Reference proteome</keyword>
<gene>
    <name evidence="1" type="ORF">ALEPTO_LOCUS9541</name>
</gene>
<protein>
    <submittedName>
        <fullName evidence="1">2983_t:CDS:1</fullName>
    </submittedName>
</protein>
<sequence>MPWSEMTFTVKYRLEYPGDENEEYLYKDNGKILLWKLCSFIDAHVGPGFLKKDCLYFYKEGLQNISDKKKCAKLLKLHENKITAHLVRSDMLQNRLKLLANTARSANSTLYTTFTQADVSVSCYKTPEKQITTDHDILPIGPNPFIVESSQEKKHED</sequence>
<evidence type="ECO:0000313" key="2">
    <source>
        <dbReference type="Proteomes" id="UP000789508"/>
    </source>
</evidence>